<dbReference type="InterPro" id="IPR036271">
    <property type="entry name" value="Tet_transcr_reg_TetR-rel_C_sf"/>
</dbReference>
<keyword evidence="1 2" id="KW-0238">DNA-binding</keyword>
<feature type="DNA-binding region" description="H-T-H motif" evidence="2">
    <location>
        <begin position="46"/>
        <end position="65"/>
    </location>
</feature>
<dbReference type="InterPro" id="IPR009057">
    <property type="entry name" value="Homeodomain-like_sf"/>
</dbReference>
<evidence type="ECO:0000256" key="2">
    <source>
        <dbReference type="PROSITE-ProRule" id="PRU00335"/>
    </source>
</evidence>
<gene>
    <name evidence="5" type="ORF">ACFSQZ_11770</name>
</gene>
<dbReference type="PANTHER" id="PTHR30055">
    <property type="entry name" value="HTH-TYPE TRANSCRIPTIONAL REGULATOR RUTR"/>
    <property type="match status" value="1"/>
</dbReference>
<dbReference type="InterPro" id="IPR001647">
    <property type="entry name" value="HTH_TetR"/>
</dbReference>
<dbReference type="SUPFAM" id="SSF48498">
    <property type="entry name" value="Tetracyclin repressor-like, C-terminal domain"/>
    <property type="match status" value="1"/>
</dbReference>
<dbReference type="Gene3D" id="1.10.357.10">
    <property type="entry name" value="Tetracycline Repressor, domain 2"/>
    <property type="match status" value="1"/>
</dbReference>
<reference evidence="6" key="1">
    <citation type="journal article" date="2019" name="Int. J. Syst. Evol. Microbiol.">
        <title>The Global Catalogue of Microorganisms (GCM) 10K type strain sequencing project: providing services to taxonomists for standard genome sequencing and annotation.</title>
        <authorList>
            <consortium name="The Broad Institute Genomics Platform"/>
            <consortium name="The Broad Institute Genome Sequencing Center for Infectious Disease"/>
            <person name="Wu L."/>
            <person name="Ma J."/>
        </authorList>
    </citation>
    <scope>NUCLEOTIDE SEQUENCE [LARGE SCALE GENOMIC DNA]</scope>
    <source>
        <strain evidence="6">JCM 16545</strain>
    </source>
</reference>
<evidence type="ECO:0000313" key="5">
    <source>
        <dbReference type="EMBL" id="MFD2277149.1"/>
    </source>
</evidence>
<evidence type="ECO:0000256" key="1">
    <source>
        <dbReference type="ARBA" id="ARBA00023125"/>
    </source>
</evidence>
<dbReference type="Gene3D" id="1.10.10.60">
    <property type="entry name" value="Homeodomain-like"/>
    <property type="match status" value="1"/>
</dbReference>
<comment type="caution">
    <text evidence="5">The sequence shown here is derived from an EMBL/GenBank/DDBJ whole genome shotgun (WGS) entry which is preliminary data.</text>
</comment>
<dbReference type="PROSITE" id="PS50977">
    <property type="entry name" value="HTH_TETR_2"/>
    <property type="match status" value="1"/>
</dbReference>
<evidence type="ECO:0000259" key="4">
    <source>
        <dbReference type="PROSITE" id="PS50977"/>
    </source>
</evidence>
<keyword evidence="6" id="KW-1185">Reference proteome</keyword>
<feature type="region of interest" description="Disordered" evidence="3">
    <location>
        <begin position="1"/>
        <end position="23"/>
    </location>
</feature>
<evidence type="ECO:0000313" key="6">
    <source>
        <dbReference type="Proteomes" id="UP001597297"/>
    </source>
</evidence>
<dbReference type="InterPro" id="IPR050109">
    <property type="entry name" value="HTH-type_TetR-like_transc_reg"/>
</dbReference>
<dbReference type="SUPFAM" id="SSF46689">
    <property type="entry name" value="Homeodomain-like"/>
    <property type="match status" value="1"/>
</dbReference>
<accession>A0ABW5E3W6</accession>
<sequence>MNLDSENEHPVRKPSDRRQRKREEKRLSIMAAAERVFHAGDVTNTSMEEIAREADVAAGTLYNYFSGKEALFMAVFERKLSEVFSDATAQWTSDTPFKDRLGKIIRLHLGFIHDHKGFYEYLLSLGQPDYTQPGTFSVIIDLCESHLERQTAAFKAAQDKGEISEALPPQFLSRAMRSLCWGMASDAVNRRKTHDLNTQVEPILQLFWKGITP</sequence>
<feature type="domain" description="HTH tetR-type" evidence="4">
    <location>
        <begin position="23"/>
        <end position="83"/>
    </location>
</feature>
<dbReference type="Proteomes" id="UP001597297">
    <property type="component" value="Unassembled WGS sequence"/>
</dbReference>
<dbReference type="PRINTS" id="PR00455">
    <property type="entry name" value="HTHTETR"/>
</dbReference>
<dbReference type="Pfam" id="PF00440">
    <property type="entry name" value="TetR_N"/>
    <property type="match status" value="1"/>
</dbReference>
<name>A0ABW5E3W6_9BACT</name>
<proteinExistence type="predicted"/>
<organism evidence="5 6">
    <name type="scientific">Rubritalea spongiae</name>
    <dbReference type="NCBI Taxonomy" id="430797"/>
    <lineage>
        <taxon>Bacteria</taxon>
        <taxon>Pseudomonadati</taxon>
        <taxon>Verrucomicrobiota</taxon>
        <taxon>Verrucomicrobiia</taxon>
        <taxon>Verrucomicrobiales</taxon>
        <taxon>Rubritaleaceae</taxon>
        <taxon>Rubritalea</taxon>
    </lineage>
</organism>
<dbReference type="EMBL" id="JBHUJC010000041">
    <property type="protein sequence ID" value="MFD2277149.1"/>
    <property type="molecule type" value="Genomic_DNA"/>
</dbReference>
<protein>
    <submittedName>
        <fullName evidence="5">TetR/AcrR family transcriptional regulator</fullName>
    </submittedName>
</protein>
<evidence type="ECO:0000256" key="3">
    <source>
        <dbReference type="SAM" id="MobiDB-lite"/>
    </source>
</evidence>
<dbReference type="RefSeq" id="WP_377094070.1">
    <property type="nucleotide sequence ID" value="NZ_JBHSJM010000001.1"/>
</dbReference>
<dbReference type="PANTHER" id="PTHR30055:SF226">
    <property type="entry name" value="HTH-TYPE TRANSCRIPTIONAL REGULATOR PKSA"/>
    <property type="match status" value="1"/>
</dbReference>